<dbReference type="EMBL" id="BMIF01000010">
    <property type="protein sequence ID" value="GGA74898.1"/>
    <property type="molecule type" value="Genomic_DNA"/>
</dbReference>
<name>A0A916S037_9HYPH</name>
<evidence type="ECO:0000313" key="2">
    <source>
        <dbReference type="Proteomes" id="UP000636264"/>
    </source>
</evidence>
<dbReference type="Proteomes" id="UP000636264">
    <property type="component" value="Unassembled WGS sequence"/>
</dbReference>
<evidence type="ECO:0000313" key="1">
    <source>
        <dbReference type="EMBL" id="GGA74898.1"/>
    </source>
</evidence>
<proteinExistence type="predicted"/>
<gene>
    <name evidence="1" type="ORF">GCM10011385_31150</name>
</gene>
<protein>
    <submittedName>
        <fullName evidence="1">Uncharacterized protein</fullName>
    </submittedName>
</protein>
<accession>A0A916S037</accession>
<comment type="caution">
    <text evidence="1">The sequence shown here is derived from an EMBL/GenBank/DDBJ whole genome shotgun (WGS) entry which is preliminary data.</text>
</comment>
<reference evidence="1" key="2">
    <citation type="submission" date="2020-09" db="EMBL/GenBank/DDBJ databases">
        <authorList>
            <person name="Sun Q."/>
            <person name="Zhou Y."/>
        </authorList>
    </citation>
    <scope>NUCLEOTIDE SEQUENCE</scope>
    <source>
        <strain evidence="1">CGMCC 1.15320</strain>
    </source>
</reference>
<sequence>MIVYGELERTEHVRDVKASVLRALSELESLAPGERHSALVTAFIRLAELVQGLADASFDARGYDARSEDQQLGAALLLQAARLVDHSWRGRVVEAADLRPIMKQLQVISHKGAIRLRLAEGYAHYALYPESYLEAARHSGLDSSTCVIGIRSIGVGLAALVAAALGAGPAISLRPVGHPFRREIRADPRLFASALKDPEMRFAIVDEGPGQSGSSFASVAAYLQQLGVSKGRITFFPSHDGFPGVEASDEVRAIWGGIESFPASDHDVITSPNGLHSWLEPCVGSGEFYELAGEAMDYRFARRRFLVQSVTGKWVAKFAGLGAVGERKHRDAVSLAQAGFGAPVAGLCNGFLVQRWLEGRPVRLTAENRGVFLERVASYLAFRATHLGPAGPGASLGALRKMAVHNTREALGEEAAATLHERLAHLPELEEKVRRIRTDNRLHLWEWLEVDGAFVKLDAVDHCEAHDLIGCQDITWDMAGAMIEFGFNEKETNELVGRVESAGAFVDRRLLDGLVPCYLAFQLGLWSTATPGSDSTRTIADKYLSLLNNYRYATSGLAEGCCA</sequence>
<organism evidence="1 2">
    <name type="scientific">Nitratireductor aestuarii</name>
    <dbReference type="NCBI Taxonomy" id="1735103"/>
    <lineage>
        <taxon>Bacteria</taxon>
        <taxon>Pseudomonadati</taxon>
        <taxon>Pseudomonadota</taxon>
        <taxon>Alphaproteobacteria</taxon>
        <taxon>Hyphomicrobiales</taxon>
        <taxon>Phyllobacteriaceae</taxon>
        <taxon>Nitratireductor</taxon>
    </lineage>
</organism>
<keyword evidence="2" id="KW-1185">Reference proteome</keyword>
<reference evidence="1" key="1">
    <citation type="journal article" date="2014" name="Int. J. Syst. Evol. Microbiol.">
        <title>Complete genome sequence of Corynebacterium casei LMG S-19264T (=DSM 44701T), isolated from a smear-ripened cheese.</title>
        <authorList>
            <consortium name="US DOE Joint Genome Institute (JGI-PGF)"/>
            <person name="Walter F."/>
            <person name="Albersmeier A."/>
            <person name="Kalinowski J."/>
            <person name="Ruckert C."/>
        </authorList>
    </citation>
    <scope>NUCLEOTIDE SEQUENCE</scope>
    <source>
        <strain evidence="1">CGMCC 1.15320</strain>
    </source>
</reference>
<dbReference type="AlphaFoldDB" id="A0A916S037"/>
<dbReference type="RefSeq" id="WP_188722023.1">
    <property type="nucleotide sequence ID" value="NZ_BMIF01000010.1"/>
</dbReference>